<dbReference type="HOGENOM" id="CLU_3000398_0_0_1"/>
<organism evidence="1">
    <name type="scientific">Albugo laibachii Nc14</name>
    <dbReference type="NCBI Taxonomy" id="890382"/>
    <lineage>
        <taxon>Eukaryota</taxon>
        <taxon>Sar</taxon>
        <taxon>Stramenopiles</taxon>
        <taxon>Oomycota</taxon>
        <taxon>Peronosporomycetes</taxon>
        <taxon>Albuginales</taxon>
        <taxon>Albuginaceae</taxon>
        <taxon>Albugo</taxon>
    </lineage>
</organism>
<sequence>MQPSRPPPNIAPARPSMHHSILLAIPWVHDSRYSSSFVISDSACTLCWSSSYDLMTQ</sequence>
<reference evidence="1" key="1">
    <citation type="journal article" date="2011" name="PLoS Biol.">
        <title>Gene gain and loss during evolution of obligate parasitism in the white rust pathogen of Arabidopsis thaliana.</title>
        <authorList>
            <person name="Kemen E."/>
            <person name="Gardiner A."/>
            <person name="Schultz-Larsen T."/>
            <person name="Kemen A.C."/>
            <person name="Balmuth A.L."/>
            <person name="Robert-Seilaniantz A."/>
            <person name="Bailey K."/>
            <person name="Holub E."/>
            <person name="Studholme D.J."/>
            <person name="Maclean D."/>
            <person name="Jones J.D."/>
        </authorList>
    </citation>
    <scope>NUCLEOTIDE SEQUENCE</scope>
</reference>
<protein>
    <submittedName>
        <fullName evidence="1">AlNc14C249G9601 protein</fullName>
    </submittedName>
</protein>
<dbReference type="AlphaFoldDB" id="F0WTC1"/>
<accession>F0WTC1</accession>
<gene>
    <name evidence="1" type="primary">AlNc14C249G9601</name>
    <name evidence="1" type="ORF">ALNC14_107550</name>
</gene>
<name>F0WTC1_9STRA</name>
<dbReference type="EMBL" id="FR824294">
    <property type="protein sequence ID" value="CCA24611.1"/>
    <property type="molecule type" value="Genomic_DNA"/>
</dbReference>
<reference evidence="1" key="2">
    <citation type="submission" date="2011-02" db="EMBL/GenBank/DDBJ databases">
        <authorList>
            <person name="MacLean D."/>
        </authorList>
    </citation>
    <scope>NUCLEOTIDE SEQUENCE</scope>
</reference>
<proteinExistence type="predicted"/>
<evidence type="ECO:0000313" key="1">
    <source>
        <dbReference type="EMBL" id="CCA24611.1"/>
    </source>
</evidence>